<keyword evidence="1" id="KW-0472">Membrane</keyword>
<dbReference type="EMBL" id="CP000481">
    <property type="protein sequence ID" value="ABK53425.1"/>
    <property type="molecule type" value="Genomic_DNA"/>
</dbReference>
<dbReference type="InParanoid" id="A0LVG5"/>
<feature type="transmembrane region" description="Helical" evidence="1">
    <location>
        <begin position="15"/>
        <end position="40"/>
    </location>
</feature>
<dbReference type="HOGENOM" id="CLU_159099_1_0_11"/>
<sequence>MMDWDTGPGWGGPTWAGWLGMSLMMALAVALIVAVVVWLTRMLSSAPEARREQREDALRILDERFARGELDEETYQRQRALLTRR</sequence>
<evidence type="ECO:0000256" key="1">
    <source>
        <dbReference type="SAM" id="Phobius"/>
    </source>
</evidence>
<dbReference type="RefSeq" id="WP_011720488.1">
    <property type="nucleotide sequence ID" value="NC_008578.1"/>
</dbReference>
<protein>
    <recommendedName>
        <fullName evidence="2">SHOCT domain-containing protein</fullName>
    </recommendedName>
</protein>
<dbReference type="KEGG" id="ace:Acel_1653"/>
<dbReference type="AlphaFoldDB" id="A0LVG5"/>
<dbReference type="Proteomes" id="UP000008221">
    <property type="component" value="Chromosome"/>
</dbReference>
<organism evidence="3 4">
    <name type="scientific">Acidothermus cellulolyticus (strain ATCC 43068 / DSM 8971 / 11B)</name>
    <dbReference type="NCBI Taxonomy" id="351607"/>
    <lineage>
        <taxon>Bacteria</taxon>
        <taxon>Bacillati</taxon>
        <taxon>Actinomycetota</taxon>
        <taxon>Actinomycetes</taxon>
        <taxon>Acidothermales</taxon>
        <taxon>Acidothermaceae</taxon>
        <taxon>Acidothermus</taxon>
    </lineage>
</organism>
<feature type="domain" description="SHOCT" evidence="2">
    <location>
        <begin position="56"/>
        <end position="82"/>
    </location>
</feature>
<keyword evidence="1" id="KW-1133">Transmembrane helix</keyword>
<evidence type="ECO:0000313" key="3">
    <source>
        <dbReference type="EMBL" id="ABK53425.1"/>
    </source>
</evidence>
<dbReference type="InterPro" id="IPR018649">
    <property type="entry name" value="SHOCT"/>
</dbReference>
<proteinExistence type="predicted"/>
<name>A0LVG5_ACIC1</name>
<dbReference type="Pfam" id="PF09851">
    <property type="entry name" value="SHOCT"/>
    <property type="match status" value="1"/>
</dbReference>
<keyword evidence="1" id="KW-0812">Transmembrane</keyword>
<reference evidence="3 4" key="1">
    <citation type="journal article" date="2009" name="Genome Res.">
        <title>Complete genome of the cellulolytic thermophile Acidothermus cellulolyticus 11B provides insights into its ecophysiological and evolutionary adaptations.</title>
        <authorList>
            <person name="Barabote R.D."/>
            <person name="Xie G."/>
            <person name="Leu D.H."/>
            <person name="Normand P."/>
            <person name="Necsulea A."/>
            <person name="Daubin V."/>
            <person name="Medigue C."/>
            <person name="Adney W.S."/>
            <person name="Xu X.C."/>
            <person name="Lapidus A."/>
            <person name="Parales R.E."/>
            <person name="Detter C."/>
            <person name="Pujic P."/>
            <person name="Bruce D."/>
            <person name="Lavire C."/>
            <person name="Challacombe J.F."/>
            <person name="Brettin T.S."/>
            <person name="Berry A.M."/>
        </authorList>
    </citation>
    <scope>NUCLEOTIDE SEQUENCE [LARGE SCALE GENOMIC DNA]</scope>
    <source>
        <strain evidence="4">ATCC 43068 / DSM 8971 / 11B</strain>
    </source>
</reference>
<evidence type="ECO:0000259" key="2">
    <source>
        <dbReference type="Pfam" id="PF09851"/>
    </source>
</evidence>
<keyword evidence="4" id="KW-1185">Reference proteome</keyword>
<gene>
    <name evidence="3" type="ordered locus">Acel_1653</name>
</gene>
<accession>A0LVG5</accession>
<evidence type="ECO:0000313" key="4">
    <source>
        <dbReference type="Proteomes" id="UP000008221"/>
    </source>
</evidence>